<feature type="signal peptide" evidence="1">
    <location>
        <begin position="1"/>
        <end position="16"/>
    </location>
</feature>
<name>A0AAJ6VYK3_9ACAR</name>
<dbReference type="KEGG" id="goe:100907610"/>
<keyword evidence="1" id="KW-0732">Signal</keyword>
<organism evidence="2 3">
    <name type="scientific">Galendromus occidentalis</name>
    <name type="common">western predatory mite</name>
    <dbReference type="NCBI Taxonomy" id="34638"/>
    <lineage>
        <taxon>Eukaryota</taxon>
        <taxon>Metazoa</taxon>
        <taxon>Ecdysozoa</taxon>
        <taxon>Arthropoda</taxon>
        <taxon>Chelicerata</taxon>
        <taxon>Arachnida</taxon>
        <taxon>Acari</taxon>
        <taxon>Parasitiformes</taxon>
        <taxon>Mesostigmata</taxon>
        <taxon>Gamasina</taxon>
        <taxon>Phytoseioidea</taxon>
        <taxon>Phytoseiidae</taxon>
        <taxon>Typhlodrominae</taxon>
        <taxon>Galendromus</taxon>
    </lineage>
</organism>
<keyword evidence="2" id="KW-1185">Reference proteome</keyword>
<accession>A0AAJ6VYK3</accession>
<dbReference type="RefSeq" id="XP_003744553.1">
    <property type="nucleotide sequence ID" value="XM_003744505.2"/>
</dbReference>
<gene>
    <name evidence="3" type="primary">LOC100907610</name>
</gene>
<dbReference type="Proteomes" id="UP000694867">
    <property type="component" value="Unplaced"/>
</dbReference>
<dbReference type="GeneID" id="100907610"/>
<feature type="chain" id="PRO_5042507555" evidence="1">
    <location>
        <begin position="17"/>
        <end position="214"/>
    </location>
</feature>
<evidence type="ECO:0000256" key="1">
    <source>
        <dbReference type="SAM" id="SignalP"/>
    </source>
</evidence>
<protein>
    <submittedName>
        <fullName evidence="3">Uncharacterized protein LOC100907610</fullName>
    </submittedName>
</protein>
<dbReference type="AlphaFoldDB" id="A0AAJ6VYK3"/>
<evidence type="ECO:0000313" key="3">
    <source>
        <dbReference type="RefSeq" id="XP_003744553.1"/>
    </source>
</evidence>
<sequence length="214" mass="23514">MFWIALWLVGIARCHGDSRVTDANLFMDSVFLTQMPKVVASAGLEPVKLSPFGVSVVPPKLGDSRSLMPASDWSFDEIDLQGLSDVVRSENCSAVAIRAGNITVTCRVSLGRLRVALTGSVVWDDSREKRQPARTLAQLTRSYAVVVAAGPQRYKPGSLIRFDVTDLNLVYAPNYEPLSKKLSKKLRSRVKKILETEYRAALVRAVARVNLPAA</sequence>
<evidence type="ECO:0000313" key="2">
    <source>
        <dbReference type="Proteomes" id="UP000694867"/>
    </source>
</evidence>
<proteinExistence type="predicted"/>
<reference evidence="3" key="1">
    <citation type="submission" date="2025-08" db="UniProtKB">
        <authorList>
            <consortium name="RefSeq"/>
        </authorList>
    </citation>
    <scope>IDENTIFICATION</scope>
</reference>